<keyword evidence="5" id="KW-0963">Cytoplasm</keyword>
<dbReference type="SUPFAM" id="SSF51206">
    <property type="entry name" value="cAMP-binding domain-like"/>
    <property type="match status" value="4"/>
</dbReference>
<dbReference type="SUPFAM" id="SSF56112">
    <property type="entry name" value="Protein kinase-like (PK-like)"/>
    <property type="match status" value="1"/>
</dbReference>
<dbReference type="OrthoDB" id="100546at2759"/>
<evidence type="ECO:0000256" key="1">
    <source>
        <dbReference type="ARBA" id="ARBA00001946"/>
    </source>
</evidence>
<evidence type="ECO:0000256" key="7">
    <source>
        <dbReference type="ARBA" id="ARBA00022535"/>
    </source>
</evidence>
<dbReference type="SMART" id="SM00100">
    <property type="entry name" value="cNMP"/>
    <property type="match status" value="4"/>
</dbReference>
<evidence type="ECO:0000256" key="19">
    <source>
        <dbReference type="PROSITE-ProRule" id="PRU10141"/>
    </source>
</evidence>
<comment type="catalytic activity">
    <reaction evidence="18">
        <text>L-seryl-[protein] + ATP = O-phospho-L-seryl-[protein] + ADP + H(+)</text>
        <dbReference type="Rhea" id="RHEA:17989"/>
        <dbReference type="Rhea" id="RHEA-COMP:9863"/>
        <dbReference type="Rhea" id="RHEA-COMP:11604"/>
        <dbReference type="ChEBI" id="CHEBI:15378"/>
        <dbReference type="ChEBI" id="CHEBI:29999"/>
        <dbReference type="ChEBI" id="CHEBI:30616"/>
        <dbReference type="ChEBI" id="CHEBI:83421"/>
        <dbReference type="ChEBI" id="CHEBI:456216"/>
        <dbReference type="EC" id="2.7.11.12"/>
    </reaction>
</comment>
<dbReference type="Gene3D" id="2.60.120.10">
    <property type="entry name" value="Jelly Rolls"/>
    <property type="match status" value="4"/>
</dbReference>
<dbReference type="PROSITE" id="PS50042">
    <property type="entry name" value="CNMP_BINDING_3"/>
    <property type="match status" value="4"/>
</dbReference>
<dbReference type="PROSITE" id="PS50011">
    <property type="entry name" value="PROTEIN_KINASE_DOM"/>
    <property type="match status" value="1"/>
</dbReference>
<dbReference type="GO" id="GO:0046872">
    <property type="term" value="F:metal ion binding"/>
    <property type="evidence" value="ECO:0007669"/>
    <property type="project" value="UniProtKB-KW"/>
</dbReference>
<dbReference type="InterPro" id="IPR018488">
    <property type="entry name" value="cNMP-bd_CS"/>
</dbReference>
<dbReference type="PROSITE" id="PS00889">
    <property type="entry name" value="CNMP_BINDING_2"/>
    <property type="match status" value="3"/>
</dbReference>
<evidence type="ECO:0000256" key="15">
    <source>
        <dbReference type="ARBA" id="ARBA00023136"/>
    </source>
</evidence>
<keyword evidence="12 19" id="KW-0067">ATP-binding</keyword>
<evidence type="ECO:0000256" key="14">
    <source>
        <dbReference type="ARBA" id="ARBA00022992"/>
    </source>
</evidence>
<evidence type="ECO:0000256" key="11">
    <source>
        <dbReference type="ARBA" id="ARBA00022777"/>
    </source>
</evidence>
<comment type="catalytic activity">
    <reaction evidence="17">
        <text>L-threonyl-[protein] + ATP = O-phospho-L-threonyl-[protein] + ADP + H(+)</text>
        <dbReference type="Rhea" id="RHEA:46608"/>
        <dbReference type="Rhea" id="RHEA-COMP:11060"/>
        <dbReference type="Rhea" id="RHEA-COMP:11605"/>
        <dbReference type="ChEBI" id="CHEBI:15378"/>
        <dbReference type="ChEBI" id="CHEBI:30013"/>
        <dbReference type="ChEBI" id="CHEBI:30616"/>
        <dbReference type="ChEBI" id="CHEBI:61977"/>
        <dbReference type="ChEBI" id="CHEBI:456216"/>
        <dbReference type="EC" id="2.7.11.12"/>
    </reaction>
</comment>
<evidence type="ECO:0000256" key="20">
    <source>
        <dbReference type="SAM" id="MobiDB-lite"/>
    </source>
</evidence>
<sequence>MEHKEEVKSSLHHLPRNPVKKRAPVHDARRVSKAAIDAPNALVVDKPKGPKDVEIITNALNKHFIFTSLTEENRSSLISQMKHYTLAPHEIVFEQEQPGVNFFVIASGQLEVLVNSRRVNIMNPGDSFGELALLHDSVRSATVITIERTTMWGLDRKTFRSAVESVNAQNYQENKRFIESVPLFQILTPIQKENLVGSLSTLKFRSKERIVNEGDPGDLFYIIKEGSVVCTQGGKEIREMGRGDFFGEQALLYNSVRTASIIALNDVKCVAIGRDRLTKVLGTHLQQIIYQNSKRMALDRSEVLCKLDPEQSSRIISNLRVESYSKGRVVIPAGIGKGAKMFIVLKGKLKTRSNALIGELFNCLGDKEIIQHSDEIYEEEVISDGDCDIAEITKQQFEECIGGHFEQATANNEALIALKRVQVLRGLSQEKLQNLISVLRIQDFESGDIIVQQNSPGETFYIVKSGRVDVLRDGVLVRTITKLDYFGERSVLFNENRTATVVANGNITCWVLHRQDFLRLVDETIRQNLIKRIELQDDNISLRDLVVVKVLGKGMFGNVFLVADKNRSRLYALKTVSRKKIERYEIQENLVLERKILLQLDNMFILKLVRTFKDTKRIYFLTEFVRGLDLFDVLRQLNLVSDRDSKFYAGCLILMFEHLHEREIIYRDLKPENVMVDEEGYPKLIDFGIAKIVQGRTYTVVGTPHYMAPEVIVGKGYGLAADFWSVGIMLYEFVCGGVPFGEEEEDPYVIYEKVIERKLVYPSFVDQRLPSKPVIDQLLSKNPAMRTGGSITNLKSHPWFHGFNWETLANKQMTTPYKPRLPDLTREIQTSLKACKDLNEIITKEEAADEPPPGKGRRQNNIPESWDQEF</sequence>
<keyword evidence="6" id="KW-0723">Serine/threonine-protein kinase</keyword>
<feature type="domain" description="Cyclic nucleotide-binding" evidence="22">
    <location>
        <begin position="183"/>
        <end position="282"/>
    </location>
</feature>
<dbReference type="PROSITE" id="PS00107">
    <property type="entry name" value="PROTEIN_KINASE_ATP"/>
    <property type="match status" value="1"/>
</dbReference>
<reference evidence="24 25" key="1">
    <citation type="submission" date="2016-11" db="EMBL/GenBank/DDBJ databases">
        <title>The macronuclear genome of Stentor coeruleus: a giant cell with tiny introns.</title>
        <authorList>
            <person name="Slabodnick M."/>
            <person name="Ruby J.G."/>
            <person name="Reiff S.B."/>
            <person name="Swart E.C."/>
            <person name="Gosai S."/>
            <person name="Prabakaran S."/>
            <person name="Witkowska E."/>
            <person name="Larue G.E."/>
            <person name="Fisher S."/>
            <person name="Freeman R.M."/>
            <person name="Gunawardena J."/>
            <person name="Chu W."/>
            <person name="Stover N.A."/>
            <person name="Gregory B.D."/>
            <person name="Nowacki M."/>
            <person name="Derisi J."/>
            <person name="Roy S.W."/>
            <person name="Marshall W.F."/>
            <person name="Sood P."/>
        </authorList>
    </citation>
    <scope>NUCLEOTIDE SEQUENCE [LARGE SCALE GENOMIC DNA]</scope>
    <source>
        <strain evidence="24">WM001</strain>
    </source>
</reference>
<keyword evidence="11" id="KW-0418">Kinase</keyword>
<evidence type="ECO:0000256" key="10">
    <source>
        <dbReference type="ARBA" id="ARBA00022741"/>
    </source>
</evidence>
<dbReference type="InterPro" id="IPR017441">
    <property type="entry name" value="Protein_kinase_ATP_BS"/>
</dbReference>
<dbReference type="PANTHER" id="PTHR24353">
    <property type="entry name" value="CYCLIC NUCLEOTIDE-DEPENDENT PROTEIN KINASE"/>
    <property type="match status" value="1"/>
</dbReference>
<dbReference type="Gene3D" id="1.10.510.10">
    <property type="entry name" value="Transferase(Phosphotransferase) domain 1"/>
    <property type="match status" value="1"/>
</dbReference>
<gene>
    <name evidence="24" type="ORF">SteCoe_31152</name>
</gene>
<evidence type="ECO:0000256" key="4">
    <source>
        <dbReference type="ARBA" id="ARBA00012428"/>
    </source>
</evidence>
<comment type="caution">
    <text evidence="24">The sequence shown here is derived from an EMBL/GenBank/DDBJ whole genome shotgun (WGS) entry which is preliminary data.</text>
</comment>
<keyword evidence="9" id="KW-0479">Metal-binding</keyword>
<evidence type="ECO:0000256" key="13">
    <source>
        <dbReference type="ARBA" id="ARBA00022842"/>
    </source>
</evidence>
<name>A0A1R2B1Y9_9CILI</name>
<evidence type="ECO:0000256" key="12">
    <source>
        <dbReference type="ARBA" id="ARBA00022840"/>
    </source>
</evidence>
<evidence type="ECO:0000256" key="18">
    <source>
        <dbReference type="ARBA" id="ARBA00047462"/>
    </source>
</evidence>
<keyword evidence="13" id="KW-0460">Magnesium</keyword>
<comment type="cofactor">
    <cofactor evidence="1">
        <name>Mg(2+)</name>
        <dbReference type="ChEBI" id="CHEBI:18420"/>
    </cofactor>
</comment>
<dbReference type="PANTHER" id="PTHR24353:SF37">
    <property type="entry name" value="CAMP-DEPENDENT PROTEIN KINASE CATALYTIC SUBUNIT PRKX"/>
    <property type="match status" value="1"/>
</dbReference>
<evidence type="ECO:0000256" key="3">
    <source>
        <dbReference type="ARBA" id="ARBA00006352"/>
    </source>
</evidence>
<dbReference type="GO" id="GO:0030553">
    <property type="term" value="F:cGMP binding"/>
    <property type="evidence" value="ECO:0007669"/>
    <property type="project" value="UniProtKB-KW"/>
</dbReference>
<feature type="domain" description="Cyclic nucleotide-binding" evidence="22">
    <location>
        <begin position="65"/>
        <end position="180"/>
    </location>
</feature>
<dbReference type="AlphaFoldDB" id="A0A1R2B1Y9"/>
<dbReference type="FunFam" id="2.60.120.10:FF:000068">
    <property type="entry name" value="cGMP-dependent protein kinase"/>
    <property type="match status" value="1"/>
</dbReference>
<dbReference type="EC" id="2.7.11.12" evidence="4"/>
<accession>A0A1R2B1Y9</accession>
<evidence type="ECO:0000259" key="23">
    <source>
        <dbReference type="PROSITE" id="PS51285"/>
    </source>
</evidence>
<dbReference type="EMBL" id="MPUH01001053">
    <property type="protein sequence ID" value="OMJ70803.1"/>
    <property type="molecule type" value="Genomic_DNA"/>
</dbReference>
<dbReference type="GO" id="GO:0005524">
    <property type="term" value="F:ATP binding"/>
    <property type="evidence" value="ECO:0007669"/>
    <property type="project" value="UniProtKB-UniRule"/>
</dbReference>
<keyword evidence="14" id="KW-0142">cGMP-binding</keyword>
<dbReference type="GO" id="GO:0004692">
    <property type="term" value="F:cGMP-dependent protein kinase activity"/>
    <property type="evidence" value="ECO:0007669"/>
    <property type="project" value="UniProtKB-EC"/>
</dbReference>
<keyword evidence="8" id="KW-0808">Transferase</keyword>
<protein>
    <recommendedName>
        <fullName evidence="16">cGMP-dependent protein kinase</fullName>
        <ecNumber evidence="4">2.7.11.12</ecNumber>
    </recommendedName>
</protein>
<dbReference type="InterPro" id="IPR000961">
    <property type="entry name" value="AGC-kinase_C"/>
</dbReference>
<keyword evidence="25" id="KW-1185">Reference proteome</keyword>
<evidence type="ECO:0000256" key="9">
    <source>
        <dbReference type="ARBA" id="ARBA00022723"/>
    </source>
</evidence>
<dbReference type="CDD" id="cd00038">
    <property type="entry name" value="CAP_ED"/>
    <property type="match status" value="3"/>
</dbReference>
<evidence type="ECO:0000256" key="17">
    <source>
        <dbReference type="ARBA" id="ARBA00047298"/>
    </source>
</evidence>
<dbReference type="Pfam" id="PF00069">
    <property type="entry name" value="Pkinase"/>
    <property type="match status" value="1"/>
</dbReference>
<dbReference type="InterPro" id="IPR011009">
    <property type="entry name" value="Kinase-like_dom_sf"/>
</dbReference>
<feature type="region of interest" description="Disordered" evidence="20">
    <location>
        <begin position="842"/>
        <end position="870"/>
    </location>
</feature>
<feature type="binding site" evidence="19">
    <location>
        <position position="574"/>
    </location>
    <ligand>
        <name>ATP</name>
        <dbReference type="ChEBI" id="CHEBI:30616"/>
    </ligand>
</feature>
<comment type="similarity">
    <text evidence="3">Belongs to the protein kinase superfamily. AGC Ser/Thr protein kinase family. cGMP subfamily.</text>
</comment>
<comment type="subcellular location">
    <subcellularLocation>
        <location evidence="2">Endomembrane system</location>
    </subcellularLocation>
</comment>
<keyword evidence="15" id="KW-0472">Membrane</keyword>
<evidence type="ECO:0000259" key="22">
    <source>
        <dbReference type="PROSITE" id="PS50042"/>
    </source>
</evidence>
<evidence type="ECO:0000259" key="21">
    <source>
        <dbReference type="PROSITE" id="PS50011"/>
    </source>
</evidence>
<dbReference type="Proteomes" id="UP000187209">
    <property type="component" value="Unassembled WGS sequence"/>
</dbReference>
<organism evidence="24 25">
    <name type="scientific">Stentor coeruleus</name>
    <dbReference type="NCBI Taxonomy" id="5963"/>
    <lineage>
        <taxon>Eukaryota</taxon>
        <taxon>Sar</taxon>
        <taxon>Alveolata</taxon>
        <taxon>Ciliophora</taxon>
        <taxon>Postciliodesmatophora</taxon>
        <taxon>Heterotrichea</taxon>
        <taxon>Heterotrichida</taxon>
        <taxon>Stentoridae</taxon>
        <taxon>Stentor</taxon>
    </lineage>
</organism>
<dbReference type="GO" id="GO:0004691">
    <property type="term" value="F:cAMP-dependent protein kinase activity"/>
    <property type="evidence" value="ECO:0007669"/>
    <property type="project" value="TreeGrafter"/>
</dbReference>
<dbReference type="InterPro" id="IPR018490">
    <property type="entry name" value="cNMP-bd_dom_sf"/>
</dbReference>
<evidence type="ECO:0000256" key="8">
    <source>
        <dbReference type="ARBA" id="ARBA00022679"/>
    </source>
</evidence>
<dbReference type="InterPro" id="IPR000595">
    <property type="entry name" value="cNMP-bd_dom"/>
</dbReference>
<feature type="domain" description="Cyclic nucleotide-binding" evidence="22">
    <location>
        <begin position="303"/>
        <end position="402"/>
    </location>
</feature>
<dbReference type="PROSITE" id="PS51285">
    <property type="entry name" value="AGC_KINASE_CTER"/>
    <property type="match status" value="1"/>
</dbReference>
<feature type="compositionally biased region" description="Basic residues" evidence="20">
    <location>
        <begin position="10"/>
        <end position="23"/>
    </location>
</feature>
<evidence type="ECO:0000256" key="16">
    <source>
        <dbReference type="ARBA" id="ARBA00024113"/>
    </source>
</evidence>
<dbReference type="GO" id="GO:0012505">
    <property type="term" value="C:endomembrane system"/>
    <property type="evidence" value="ECO:0007669"/>
    <property type="project" value="UniProtKB-SubCell"/>
</dbReference>
<evidence type="ECO:0000256" key="6">
    <source>
        <dbReference type="ARBA" id="ARBA00022527"/>
    </source>
</evidence>
<dbReference type="InterPro" id="IPR014710">
    <property type="entry name" value="RmlC-like_jellyroll"/>
</dbReference>
<dbReference type="GO" id="GO:0005952">
    <property type="term" value="C:cAMP-dependent protein kinase complex"/>
    <property type="evidence" value="ECO:0007669"/>
    <property type="project" value="TreeGrafter"/>
</dbReference>
<feature type="region of interest" description="Disordered" evidence="20">
    <location>
        <begin position="1"/>
        <end position="26"/>
    </location>
</feature>
<evidence type="ECO:0000256" key="2">
    <source>
        <dbReference type="ARBA" id="ARBA00004308"/>
    </source>
</evidence>
<dbReference type="PROSITE" id="PS00108">
    <property type="entry name" value="PROTEIN_KINASE_ST"/>
    <property type="match status" value="1"/>
</dbReference>
<dbReference type="InterPro" id="IPR008271">
    <property type="entry name" value="Ser/Thr_kinase_AS"/>
</dbReference>
<dbReference type="InterPro" id="IPR000719">
    <property type="entry name" value="Prot_kinase_dom"/>
</dbReference>
<dbReference type="PRINTS" id="PR00103">
    <property type="entry name" value="CAMPKINASE"/>
</dbReference>
<feature type="domain" description="Cyclic nucleotide-binding" evidence="22">
    <location>
        <begin position="423"/>
        <end position="521"/>
    </location>
</feature>
<proteinExistence type="inferred from homology"/>
<dbReference type="Pfam" id="PF00027">
    <property type="entry name" value="cNMP_binding"/>
    <property type="match status" value="3"/>
</dbReference>
<dbReference type="PROSITE" id="PS00888">
    <property type="entry name" value="CNMP_BINDING_1"/>
    <property type="match status" value="1"/>
</dbReference>
<evidence type="ECO:0000313" key="25">
    <source>
        <dbReference type="Proteomes" id="UP000187209"/>
    </source>
</evidence>
<dbReference type="SMART" id="SM00220">
    <property type="entry name" value="S_TKc"/>
    <property type="match status" value="1"/>
</dbReference>
<evidence type="ECO:0000256" key="5">
    <source>
        <dbReference type="ARBA" id="ARBA00022490"/>
    </source>
</evidence>
<dbReference type="FunFam" id="2.60.120.10:FF:000089">
    <property type="entry name" value="cGMP-dependent protein kinase 5-1"/>
    <property type="match status" value="1"/>
</dbReference>
<evidence type="ECO:0000313" key="24">
    <source>
        <dbReference type="EMBL" id="OMJ70803.1"/>
    </source>
</evidence>
<feature type="domain" description="AGC-kinase C-terminal" evidence="23">
    <location>
        <begin position="801"/>
        <end position="870"/>
    </location>
</feature>
<keyword evidence="10 19" id="KW-0547">Nucleotide-binding</keyword>
<feature type="domain" description="Protein kinase" evidence="21">
    <location>
        <begin position="545"/>
        <end position="800"/>
    </location>
</feature>
<keyword evidence="7" id="KW-0140">cGMP</keyword>
<dbReference type="Gene3D" id="3.30.200.20">
    <property type="entry name" value="Phosphorylase Kinase, domain 1"/>
    <property type="match status" value="1"/>
</dbReference>